<keyword evidence="2" id="KW-1185">Reference proteome</keyword>
<dbReference type="Proteomes" id="UP000078492">
    <property type="component" value="Unassembled WGS sequence"/>
</dbReference>
<evidence type="ECO:0000313" key="2">
    <source>
        <dbReference type="Proteomes" id="UP000078492"/>
    </source>
</evidence>
<evidence type="ECO:0000313" key="1">
    <source>
        <dbReference type="EMBL" id="KYN22074.1"/>
    </source>
</evidence>
<gene>
    <name evidence="1" type="ORF">ALC57_05537</name>
</gene>
<protein>
    <submittedName>
        <fullName evidence="1">Uncharacterized protein</fullName>
    </submittedName>
</protein>
<dbReference type="EMBL" id="KQ979258">
    <property type="protein sequence ID" value="KYN22074.1"/>
    <property type="molecule type" value="Genomic_DNA"/>
</dbReference>
<proteinExistence type="predicted"/>
<dbReference type="AlphaFoldDB" id="A0A151JAL1"/>
<sequence length="97" mass="11058">MTKHIEIVCAKSKVVFELFGRITRTVWGLKYSTMVTLYKGVFLAIITYGHWEESYSLLQRHNQCPYLLSSETTAKETGLEKLTGKEDPVELESSLAL</sequence>
<accession>A0A151JAL1</accession>
<organism evidence="1 2">
    <name type="scientific">Trachymyrmex cornetzi</name>
    <dbReference type="NCBI Taxonomy" id="471704"/>
    <lineage>
        <taxon>Eukaryota</taxon>
        <taxon>Metazoa</taxon>
        <taxon>Ecdysozoa</taxon>
        <taxon>Arthropoda</taxon>
        <taxon>Hexapoda</taxon>
        <taxon>Insecta</taxon>
        <taxon>Pterygota</taxon>
        <taxon>Neoptera</taxon>
        <taxon>Endopterygota</taxon>
        <taxon>Hymenoptera</taxon>
        <taxon>Apocrita</taxon>
        <taxon>Aculeata</taxon>
        <taxon>Formicoidea</taxon>
        <taxon>Formicidae</taxon>
        <taxon>Myrmicinae</taxon>
        <taxon>Trachymyrmex</taxon>
    </lineage>
</organism>
<reference evidence="1 2" key="1">
    <citation type="submission" date="2015-09" db="EMBL/GenBank/DDBJ databases">
        <title>Trachymyrmex cornetzi WGS genome.</title>
        <authorList>
            <person name="Nygaard S."/>
            <person name="Hu H."/>
            <person name="Boomsma J."/>
            <person name="Zhang G."/>
        </authorList>
    </citation>
    <scope>NUCLEOTIDE SEQUENCE [LARGE SCALE GENOMIC DNA]</scope>
    <source>
        <strain evidence="1">Tcor2-1</strain>
        <tissue evidence="1">Whole body</tissue>
    </source>
</reference>
<name>A0A151JAL1_9HYME</name>